<keyword evidence="9" id="KW-1185">Reference proteome</keyword>
<evidence type="ECO:0000256" key="5">
    <source>
        <dbReference type="ARBA" id="ARBA00023012"/>
    </source>
</evidence>
<dbReference type="Gene3D" id="3.30.565.10">
    <property type="entry name" value="Histidine kinase-like ATPase, C-terminal domain"/>
    <property type="match status" value="1"/>
</dbReference>
<dbReference type="PANTHER" id="PTHR24421">
    <property type="entry name" value="NITRATE/NITRITE SENSOR PROTEIN NARX-RELATED"/>
    <property type="match status" value="1"/>
</dbReference>
<evidence type="ECO:0000256" key="4">
    <source>
        <dbReference type="ARBA" id="ARBA00022777"/>
    </source>
</evidence>
<dbReference type="SUPFAM" id="SSF48452">
    <property type="entry name" value="TPR-like"/>
    <property type="match status" value="2"/>
</dbReference>
<dbReference type="InterPro" id="IPR050482">
    <property type="entry name" value="Sensor_HK_TwoCompSys"/>
</dbReference>
<name>A0ABS3SW58_9FLAO</name>
<comment type="catalytic activity">
    <reaction evidence="1">
        <text>ATP + protein L-histidine = ADP + protein N-phospho-L-histidine.</text>
        <dbReference type="EC" id="2.7.13.3"/>
    </reaction>
</comment>
<evidence type="ECO:0000313" key="8">
    <source>
        <dbReference type="EMBL" id="MBO3099143.1"/>
    </source>
</evidence>
<dbReference type="InterPro" id="IPR036890">
    <property type="entry name" value="HATPase_C_sf"/>
</dbReference>
<evidence type="ECO:0000256" key="1">
    <source>
        <dbReference type="ARBA" id="ARBA00000085"/>
    </source>
</evidence>
<dbReference type="RefSeq" id="WP_208234260.1">
    <property type="nucleotide sequence ID" value="NZ_JAGEVG010000014.1"/>
</dbReference>
<dbReference type="EMBL" id="JAGEVG010000014">
    <property type="protein sequence ID" value="MBO3099143.1"/>
    <property type="molecule type" value="Genomic_DNA"/>
</dbReference>
<keyword evidence="4" id="KW-0418">Kinase</keyword>
<dbReference type="Proteomes" id="UP000681315">
    <property type="component" value="Unassembled WGS sequence"/>
</dbReference>
<feature type="domain" description="Histidine kinase" evidence="7">
    <location>
        <begin position="590"/>
        <end position="677"/>
    </location>
</feature>
<evidence type="ECO:0000256" key="2">
    <source>
        <dbReference type="ARBA" id="ARBA00012438"/>
    </source>
</evidence>
<dbReference type="PANTHER" id="PTHR24421:SF10">
    <property type="entry name" value="NITRATE_NITRITE SENSOR PROTEIN NARQ"/>
    <property type="match status" value="1"/>
</dbReference>
<organism evidence="8 9">
    <name type="scientific">Gelidibacter pelagius</name>
    <dbReference type="NCBI Taxonomy" id="2819985"/>
    <lineage>
        <taxon>Bacteria</taxon>
        <taxon>Pseudomonadati</taxon>
        <taxon>Bacteroidota</taxon>
        <taxon>Flavobacteriia</taxon>
        <taxon>Flavobacteriales</taxon>
        <taxon>Flavobacteriaceae</taxon>
        <taxon>Gelidibacter</taxon>
    </lineage>
</organism>
<keyword evidence="6" id="KW-0472">Membrane</keyword>
<reference evidence="8 9" key="1">
    <citation type="submission" date="2021-03" db="EMBL/GenBank/DDBJ databases">
        <title>Gelidibacter sp. nov., isolated from costal sediment.</title>
        <authorList>
            <person name="Lun K.-Y."/>
        </authorList>
    </citation>
    <scope>NUCLEOTIDE SEQUENCE [LARGE SCALE GENOMIC DNA]</scope>
    <source>
        <strain evidence="8 9">DF109</strain>
    </source>
</reference>
<comment type="caution">
    <text evidence="8">The sequence shown here is derived from an EMBL/GenBank/DDBJ whole genome shotgun (WGS) entry which is preliminary data.</text>
</comment>
<dbReference type="InterPro" id="IPR003594">
    <property type="entry name" value="HATPase_dom"/>
</dbReference>
<dbReference type="PROSITE" id="PS50109">
    <property type="entry name" value="HIS_KIN"/>
    <property type="match status" value="1"/>
</dbReference>
<dbReference type="InterPro" id="IPR011990">
    <property type="entry name" value="TPR-like_helical_dom_sf"/>
</dbReference>
<evidence type="ECO:0000259" key="7">
    <source>
        <dbReference type="PROSITE" id="PS50109"/>
    </source>
</evidence>
<evidence type="ECO:0000256" key="6">
    <source>
        <dbReference type="SAM" id="Phobius"/>
    </source>
</evidence>
<evidence type="ECO:0000256" key="3">
    <source>
        <dbReference type="ARBA" id="ARBA00022679"/>
    </source>
</evidence>
<dbReference type="InterPro" id="IPR005467">
    <property type="entry name" value="His_kinase_dom"/>
</dbReference>
<gene>
    <name evidence="8" type="ORF">J4051_12745</name>
</gene>
<accession>A0ABS3SW58</accession>
<sequence length="677" mass="78065">MFRLSFLIVLLFFFGSSVYSQKKLESPEYDSILKFQSLSKNNKLTLAEQFAYAKKAVALATALKIDSVIIKANHNYSLLCIYTGDFDEFKRINFKTLKLSKSIKDSLAMAIANHNLGWYHHQNRVQNDSAYYYYSKAYKISEQLALTSRQVEILINISEIQGLEKDYIGSEESAIEAIKLAEHLPKDEYMMDSLWLLYTRIGTGATTIKVWDRALEYHEKAYAIAKKMKEGFILQLSSENNMAHVYKEMGDYKKALTLYEGILDYKELFEIEPDFYALILDNVAYARFLNGSKDFEQLEHMFERAYHISDSLKDPVTMLYVTIDLSKFYKARGLKDKALKYAEESYHLANDISSNDILLESMVLLSELKPGEEGKVYLKEHIKLSDSLLAYERGIRNRFARIEFETDQMELENERIAAAKMWWTISSIVLLVGSILVYIIFTQRNKNKALKFRQDQQLANEEIYNLMLSQQDKVDGARAEEKKRISQELHDGVLGRLFGTRLSLDSYNLNEGKEAVQVRSKYISELQAIENDIRKISHDLSTDFVSGSGFMDILKELIEKQTEAYQLGYDFDYTDDINWDVVSNKTKINIYRMVQESLQNIYKHAKAKTVKISFQLKKSVICLLIIDDGIGFDTNKSKKGIGLKNINSRVKELNGTVTFHSKIDQGTSIKVKIPYTT</sequence>
<dbReference type="Pfam" id="PF13176">
    <property type="entry name" value="TPR_7"/>
    <property type="match status" value="1"/>
</dbReference>
<dbReference type="CDD" id="cd16917">
    <property type="entry name" value="HATPase_UhpB-NarQ-NarX-like"/>
    <property type="match status" value="1"/>
</dbReference>
<feature type="transmembrane region" description="Helical" evidence="6">
    <location>
        <begin position="421"/>
        <end position="441"/>
    </location>
</feature>
<dbReference type="Gene3D" id="1.20.5.1930">
    <property type="match status" value="1"/>
</dbReference>
<keyword evidence="5" id="KW-0902">Two-component regulatory system</keyword>
<dbReference type="Gene3D" id="1.25.40.10">
    <property type="entry name" value="Tetratricopeptide repeat domain"/>
    <property type="match status" value="2"/>
</dbReference>
<evidence type="ECO:0000313" key="9">
    <source>
        <dbReference type="Proteomes" id="UP000681315"/>
    </source>
</evidence>
<dbReference type="SUPFAM" id="SSF55874">
    <property type="entry name" value="ATPase domain of HSP90 chaperone/DNA topoisomerase II/histidine kinase"/>
    <property type="match status" value="1"/>
</dbReference>
<keyword evidence="6" id="KW-0812">Transmembrane</keyword>
<keyword evidence="6" id="KW-1133">Transmembrane helix</keyword>
<proteinExistence type="predicted"/>
<protein>
    <recommendedName>
        <fullName evidence="2">histidine kinase</fullName>
        <ecNumber evidence="2">2.7.13.3</ecNumber>
    </recommendedName>
</protein>
<keyword evidence="3" id="KW-0808">Transferase</keyword>
<dbReference type="SMART" id="SM00387">
    <property type="entry name" value="HATPase_c"/>
    <property type="match status" value="1"/>
</dbReference>
<dbReference type="EC" id="2.7.13.3" evidence="2"/>
<dbReference type="Pfam" id="PF02518">
    <property type="entry name" value="HATPase_c"/>
    <property type="match status" value="1"/>
</dbReference>
<dbReference type="InterPro" id="IPR019734">
    <property type="entry name" value="TPR_rpt"/>
</dbReference>